<feature type="chain" id="PRO_5039005744" evidence="2">
    <location>
        <begin position="25"/>
        <end position="118"/>
    </location>
</feature>
<reference evidence="3 4" key="1">
    <citation type="submission" date="2020-06" db="EMBL/GenBank/DDBJ databases">
        <authorList>
            <person name="Chanama M."/>
        </authorList>
    </citation>
    <scope>NUCLEOTIDE SEQUENCE [LARGE SCALE GENOMIC DNA]</scope>
    <source>
        <strain evidence="3 4">TBRC6557</strain>
    </source>
</reference>
<dbReference type="AlphaFoldDB" id="A0A7Y6ILA8"/>
<feature type="transmembrane region" description="Helical" evidence="1">
    <location>
        <begin position="90"/>
        <end position="109"/>
    </location>
</feature>
<organism evidence="3 4">
    <name type="scientific">Nonomuraea rhodomycinica</name>
    <dbReference type="NCBI Taxonomy" id="1712872"/>
    <lineage>
        <taxon>Bacteria</taxon>
        <taxon>Bacillati</taxon>
        <taxon>Actinomycetota</taxon>
        <taxon>Actinomycetes</taxon>
        <taxon>Streptosporangiales</taxon>
        <taxon>Streptosporangiaceae</taxon>
        <taxon>Nonomuraea</taxon>
    </lineage>
</organism>
<keyword evidence="1" id="KW-0472">Membrane</keyword>
<proteinExistence type="predicted"/>
<feature type="transmembrane region" description="Helical" evidence="1">
    <location>
        <begin position="59"/>
        <end position="78"/>
    </location>
</feature>
<dbReference type="Proteomes" id="UP000546126">
    <property type="component" value="Unassembled WGS sequence"/>
</dbReference>
<feature type="signal peptide" evidence="2">
    <location>
        <begin position="1"/>
        <end position="24"/>
    </location>
</feature>
<keyword evidence="2" id="KW-0732">Signal</keyword>
<feature type="transmembrane region" description="Helical" evidence="1">
    <location>
        <begin position="34"/>
        <end position="52"/>
    </location>
</feature>
<evidence type="ECO:0000313" key="3">
    <source>
        <dbReference type="EMBL" id="NUW39833.1"/>
    </source>
</evidence>
<keyword evidence="1" id="KW-0812">Transmembrane</keyword>
<keyword evidence="4" id="KW-1185">Reference proteome</keyword>
<name>A0A7Y6ILA8_9ACTN</name>
<comment type="caution">
    <text evidence="3">The sequence shown here is derived from an EMBL/GenBank/DDBJ whole genome shotgun (WGS) entry which is preliminary data.</text>
</comment>
<dbReference type="EMBL" id="JABWGO010000001">
    <property type="protein sequence ID" value="NUW39833.1"/>
    <property type="molecule type" value="Genomic_DNA"/>
</dbReference>
<keyword evidence="1" id="KW-1133">Transmembrane helix</keyword>
<accession>A0A7Y6ILA8</accession>
<dbReference type="RefSeq" id="WP_175599312.1">
    <property type="nucleotide sequence ID" value="NZ_JABWGO010000001.1"/>
</dbReference>
<sequence>MRTGLVTTGLALAGLLGVSDLATAGTPGVPPIAAVIAVPLGLITLAGLVPAWRSGSRGAVRAVVASRALSALVAVPGLTAGDAPGPLKVAVAAFLLVSVAAIVLLAPTLRERRARPGR</sequence>
<gene>
    <name evidence="3" type="ORF">HT134_06760</name>
</gene>
<evidence type="ECO:0000313" key="4">
    <source>
        <dbReference type="Proteomes" id="UP000546126"/>
    </source>
</evidence>
<protein>
    <submittedName>
        <fullName evidence="3">Uncharacterized protein</fullName>
    </submittedName>
</protein>
<evidence type="ECO:0000256" key="1">
    <source>
        <dbReference type="SAM" id="Phobius"/>
    </source>
</evidence>
<evidence type="ECO:0000256" key="2">
    <source>
        <dbReference type="SAM" id="SignalP"/>
    </source>
</evidence>